<reference evidence="2 3" key="1">
    <citation type="journal article" date="2018" name="Nat. Ecol. Evol.">
        <title>Pezizomycetes genomes reveal the molecular basis of ectomycorrhizal truffle lifestyle.</title>
        <authorList>
            <person name="Murat C."/>
            <person name="Payen T."/>
            <person name="Noel B."/>
            <person name="Kuo A."/>
            <person name="Morin E."/>
            <person name="Chen J."/>
            <person name="Kohler A."/>
            <person name="Krizsan K."/>
            <person name="Balestrini R."/>
            <person name="Da Silva C."/>
            <person name="Montanini B."/>
            <person name="Hainaut M."/>
            <person name="Levati E."/>
            <person name="Barry K.W."/>
            <person name="Belfiori B."/>
            <person name="Cichocki N."/>
            <person name="Clum A."/>
            <person name="Dockter R.B."/>
            <person name="Fauchery L."/>
            <person name="Guy J."/>
            <person name="Iotti M."/>
            <person name="Le Tacon F."/>
            <person name="Lindquist E.A."/>
            <person name="Lipzen A."/>
            <person name="Malagnac F."/>
            <person name="Mello A."/>
            <person name="Molinier V."/>
            <person name="Miyauchi S."/>
            <person name="Poulain J."/>
            <person name="Riccioni C."/>
            <person name="Rubini A."/>
            <person name="Sitrit Y."/>
            <person name="Splivallo R."/>
            <person name="Traeger S."/>
            <person name="Wang M."/>
            <person name="Zifcakova L."/>
            <person name="Wipf D."/>
            <person name="Zambonelli A."/>
            <person name="Paolocci F."/>
            <person name="Nowrousian M."/>
            <person name="Ottonello S."/>
            <person name="Baldrian P."/>
            <person name="Spatafora J.W."/>
            <person name="Henrissat B."/>
            <person name="Nagy L.G."/>
            <person name="Aury J.M."/>
            <person name="Wincker P."/>
            <person name="Grigoriev I.V."/>
            <person name="Bonfante P."/>
            <person name="Martin F.M."/>
        </authorList>
    </citation>
    <scope>NUCLEOTIDE SEQUENCE [LARGE SCALE GENOMIC DNA]</scope>
    <source>
        <strain evidence="2 3">RN42</strain>
    </source>
</reference>
<feature type="region of interest" description="Disordered" evidence="1">
    <location>
        <begin position="113"/>
        <end position="135"/>
    </location>
</feature>
<accession>A0A3N4IEM9</accession>
<feature type="compositionally biased region" description="Basic and acidic residues" evidence="1">
    <location>
        <begin position="117"/>
        <end position="128"/>
    </location>
</feature>
<evidence type="ECO:0000313" key="3">
    <source>
        <dbReference type="Proteomes" id="UP000275078"/>
    </source>
</evidence>
<organism evidence="2 3">
    <name type="scientific">Ascobolus immersus RN42</name>
    <dbReference type="NCBI Taxonomy" id="1160509"/>
    <lineage>
        <taxon>Eukaryota</taxon>
        <taxon>Fungi</taxon>
        <taxon>Dikarya</taxon>
        <taxon>Ascomycota</taxon>
        <taxon>Pezizomycotina</taxon>
        <taxon>Pezizomycetes</taxon>
        <taxon>Pezizales</taxon>
        <taxon>Ascobolaceae</taxon>
        <taxon>Ascobolus</taxon>
    </lineage>
</organism>
<evidence type="ECO:0000313" key="2">
    <source>
        <dbReference type="EMBL" id="RPA84592.1"/>
    </source>
</evidence>
<name>A0A3N4IEM9_ASCIM</name>
<proteinExistence type="predicted"/>
<sequence length="177" mass="19850">MRRHQELPSHDATWTSFLLPHAPPIPSVPYIFQQEENSAPQQPFLFFTPPKVGLFLFLLSHTASSSPQAATPKHQPFLPHRIPWSLPAAQQPKGCLSFPVLGRLPPDQMVLSTPPIDKNDYSKDEGTKAKHSHAKSAYFKTSDDRLVKLPKVVNLKARVWAVKRQTTTSLRDPTGSE</sequence>
<dbReference type="EMBL" id="ML119658">
    <property type="protein sequence ID" value="RPA84592.1"/>
    <property type="molecule type" value="Genomic_DNA"/>
</dbReference>
<dbReference type="AlphaFoldDB" id="A0A3N4IEM9"/>
<keyword evidence="3" id="KW-1185">Reference proteome</keyword>
<evidence type="ECO:0000256" key="1">
    <source>
        <dbReference type="SAM" id="MobiDB-lite"/>
    </source>
</evidence>
<gene>
    <name evidence="2" type="ORF">BJ508DRAFT_323501</name>
</gene>
<dbReference type="Proteomes" id="UP000275078">
    <property type="component" value="Unassembled WGS sequence"/>
</dbReference>
<protein>
    <submittedName>
        <fullName evidence="2">Uncharacterized protein</fullName>
    </submittedName>
</protein>